<proteinExistence type="inferred from homology"/>
<feature type="domain" description="ABC transporter" evidence="5">
    <location>
        <begin position="9"/>
        <end position="257"/>
    </location>
</feature>
<keyword evidence="3" id="KW-0547">Nucleotide-binding</keyword>
<dbReference type="InterPro" id="IPR027417">
    <property type="entry name" value="P-loop_NTPase"/>
</dbReference>
<dbReference type="SUPFAM" id="SSF52540">
    <property type="entry name" value="P-loop containing nucleoside triphosphate hydrolases"/>
    <property type="match status" value="2"/>
</dbReference>
<dbReference type="InterPro" id="IPR003593">
    <property type="entry name" value="AAA+_ATPase"/>
</dbReference>
<evidence type="ECO:0000259" key="5">
    <source>
        <dbReference type="PROSITE" id="PS50893"/>
    </source>
</evidence>
<evidence type="ECO:0000256" key="3">
    <source>
        <dbReference type="ARBA" id="ARBA00022741"/>
    </source>
</evidence>
<dbReference type="InterPro" id="IPR050319">
    <property type="entry name" value="ABC_transp_ATP-bind"/>
</dbReference>
<evidence type="ECO:0000313" key="6">
    <source>
        <dbReference type="EMBL" id="MBB3809922.1"/>
    </source>
</evidence>
<gene>
    <name evidence="6" type="ORF">FHS81_002010</name>
</gene>
<dbReference type="InterPro" id="IPR017871">
    <property type="entry name" value="ABC_transporter-like_CS"/>
</dbReference>
<dbReference type="GO" id="GO:0005524">
    <property type="term" value="F:ATP binding"/>
    <property type="evidence" value="ECO:0007669"/>
    <property type="project" value="UniProtKB-KW"/>
</dbReference>
<dbReference type="RefSeq" id="WP_183752486.1">
    <property type="nucleotide sequence ID" value="NZ_JACICC010000004.1"/>
</dbReference>
<dbReference type="SMART" id="SM00382">
    <property type="entry name" value="AAA"/>
    <property type="match status" value="2"/>
</dbReference>
<dbReference type="Gene3D" id="3.40.50.300">
    <property type="entry name" value="P-loop containing nucleotide triphosphate hydrolases"/>
    <property type="match status" value="2"/>
</dbReference>
<comment type="similarity">
    <text evidence="1">Belongs to the ABC transporter superfamily.</text>
</comment>
<comment type="caution">
    <text evidence="6">The sequence shown here is derived from an EMBL/GenBank/DDBJ whole genome shotgun (WGS) entry which is preliminary data.</text>
</comment>
<protein>
    <submittedName>
        <fullName evidence="6">Peptide/nickel transport system ATP-binding protein</fullName>
    </submittedName>
</protein>
<evidence type="ECO:0000256" key="1">
    <source>
        <dbReference type="ARBA" id="ARBA00005417"/>
    </source>
</evidence>
<dbReference type="NCBIfam" id="NF007739">
    <property type="entry name" value="PRK10419.1"/>
    <property type="match status" value="2"/>
</dbReference>
<evidence type="ECO:0000256" key="2">
    <source>
        <dbReference type="ARBA" id="ARBA00022448"/>
    </source>
</evidence>
<dbReference type="EMBL" id="JACICC010000004">
    <property type="protein sequence ID" value="MBB3809922.1"/>
    <property type="molecule type" value="Genomic_DNA"/>
</dbReference>
<evidence type="ECO:0000313" key="7">
    <source>
        <dbReference type="Proteomes" id="UP000537592"/>
    </source>
</evidence>
<dbReference type="PANTHER" id="PTHR43776">
    <property type="entry name" value="TRANSPORT ATP-BINDING PROTEIN"/>
    <property type="match status" value="1"/>
</dbReference>
<name>A0A7W5Z4G0_9HYPH</name>
<dbReference type="InterPro" id="IPR003439">
    <property type="entry name" value="ABC_transporter-like_ATP-bd"/>
</dbReference>
<dbReference type="PANTHER" id="PTHR43776:SF7">
    <property type="entry name" value="D,D-DIPEPTIDE TRANSPORT ATP-BINDING PROTEIN DDPF-RELATED"/>
    <property type="match status" value="1"/>
</dbReference>
<keyword evidence="4 6" id="KW-0067">ATP-binding</keyword>
<dbReference type="GO" id="GO:0016887">
    <property type="term" value="F:ATP hydrolysis activity"/>
    <property type="evidence" value="ECO:0007669"/>
    <property type="project" value="InterPro"/>
</dbReference>
<organism evidence="6 7">
    <name type="scientific">Pseudochelatococcus contaminans</name>
    <dbReference type="NCBI Taxonomy" id="1538103"/>
    <lineage>
        <taxon>Bacteria</taxon>
        <taxon>Pseudomonadati</taxon>
        <taxon>Pseudomonadota</taxon>
        <taxon>Alphaproteobacteria</taxon>
        <taxon>Hyphomicrobiales</taxon>
        <taxon>Chelatococcaceae</taxon>
        <taxon>Pseudochelatococcus</taxon>
    </lineage>
</organism>
<dbReference type="PROSITE" id="PS00211">
    <property type="entry name" value="ABC_TRANSPORTER_1"/>
    <property type="match status" value="2"/>
</dbReference>
<dbReference type="FunFam" id="3.40.50.300:FF:002585">
    <property type="entry name" value="Glutathione import ATP-binding protein GsiA"/>
    <property type="match status" value="1"/>
</dbReference>
<dbReference type="PROSITE" id="PS50893">
    <property type="entry name" value="ABC_TRANSPORTER_2"/>
    <property type="match status" value="2"/>
</dbReference>
<dbReference type="Pfam" id="PF00005">
    <property type="entry name" value="ABC_tran"/>
    <property type="match status" value="2"/>
</dbReference>
<dbReference type="AlphaFoldDB" id="A0A7W5Z4G0"/>
<evidence type="ECO:0000256" key="4">
    <source>
        <dbReference type="ARBA" id="ARBA00022840"/>
    </source>
</evidence>
<feature type="domain" description="ABC transporter" evidence="5">
    <location>
        <begin position="277"/>
        <end position="517"/>
    </location>
</feature>
<dbReference type="Proteomes" id="UP000537592">
    <property type="component" value="Unassembled WGS sequence"/>
</dbReference>
<dbReference type="GO" id="GO:0055085">
    <property type="term" value="P:transmembrane transport"/>
    <property type="evidence" value="ECO:0007669"/>
    <property type="project" value="UniProtKB-ARBA"/>
</dbReference>
<reference evidence="6 7" key="1">
    <citation type="submission" date="2020-08" db="EMBL/GenBank/DDBJ databases">
        <title>Genomic Encyclopedia of Type Strains, Phase IV (KMG-IV): sequencing the most valuable type-strain genomes for metagenomic binning, comparative biology and taxonomic classification.</title>
        <authorList>
            <person name="Goeker M."/>
        </authorList>
    </citation>
    <scope>NUCLEOTIDE SEQUENCE [LARGE SCALE GENOMIC DNA]</scope>
    <source>
        <strain evidence="6 7">DSM 28760</strain>
    </source>
</reference>
<sequence length="527" mass="56337">MNDAPLLDIRALSITARSASGPIRLIDDVSLTLARGQVLGLIGESGAGKSTIGFAALGYLRPGLQVTGGEVRIDGRDILALSAQDRSRLRGARLAYVAQSATAAFNPAHRLGDQVVEAALAFNRLDRSKAKKRARDLFAMLELPSPNTFGERFPHQVSGGQLQRAMIAMAMCTDPELIVFDEPTTALDVTTQDEVLKAIRNVIAASGAGALYISHDLAVVARVADEILVLRHGRAVEHGATRAVIDTPREAYTKALLDVARRGGSRSPEAGSTPSLLSIEGITAAYRHGGTILHDVSLSLPEARTLAVVGESGSGKSTLGRVVNGLLPPQAGTVSFQGRTLAASLDKRSRNDRREIQTIHQSPDAALNPRQTVGSILVRPLGFYFGMTGKRKQARINELLTQVELDPALAKRYPAELSGGQKQRVCIARALAAEPRLIICDEPTSALDPLVADGILRLLRELQESRGLSYLFITHDIATVRAFAHEVAVMHLGRVVRQGTVAKALSPPFDDYTGRLLAAVPTLDNVS</sequence>
<keyword evidence="2" id="KW-0813">Transport</keyword>
<accession>A0A7W5Z4G0</accession>
<keyword evidence="7" id="KW-1185">Reference proteome</keyword>
<dbReference type="CDD" id="cd03257">
    <property type="entry name" value="ABC_NikE_OppD_transporters"/>
    <property type="match status" value="2"/>
</dbReference>